<dbReference type="EMBL" id="JBGBPQ010000015">
    <property type="protein sequence ID" value="KAL1510300.1"/>
    <property type="molecule type" value="Genomic_DNA"/>
</dbReference>
<feature type="compositionally biased region" description="Acidic residues" evidence="1">
    <location>
        <begin position="40"/>
        <end position="52"/>
    </location>
</feature>
<sequence>MASVKHKAADMLDAFEDDDLTAPELEIASRVSSAAANDAPADEALTDSEEPREELPARSVDTPPSRPAEVAKDAKDAGGGGAATPPTREEVAAAPAAANAPSPEASVSPGHERMLSNGGASEASDFVYDDDDTPRGQEKRNTKLLYVLTAIHQADQLRSWVAKATDEEALALVQSVRYMQDSWMKSEAALINAQVDLQTFRQRSSSALLADQIHAAGERRASGSSIAESATEALPTKKMLEESKAATAAAQRQLAEERERSARLEKELAAKSAELEQVTLELQNSILRQKGLSEGTRKAKGSR</sequence>
<evidence type="ECO:0000313" key="2">
    <source>
        <dbReference type="EMBL" id="KAL1510300.1"/>
    </source>
</evidence>
<reference evidence="2 3" key="1">
    <citation type="journal article" date="2024" name="Science">
        <title>Giant polyketide synthase enzymes in the biosynthesis of giant marine polyether toxins.</title>
        <authorList>
            <person name="Fallon T.R."/>
            <person name="Shende V.V."/>
            <person name="Wierzbicki I.H."/>
            <person name="Pendleton A.L."/>
            <person name="Watervoot N.F."/>
            <person name="Auber R.P."/>
            <person name="Gonzalez D.J."/>
            <person name="Wisecaver J.H."/>
            <person name="Moore B.S."/>
        </authorList>
    </citation>
    <scope>NUCLEOTIDE SEQUENCE [LARGE SCALE GENOMIC DNA]</scope>
    <source>
        <strain evidence="2 3">12B1</strain>
    </source>
</reference>
<dbReference type="AlphaFoldDB" id="A0AB34J0B8"/>
<comment type="caution">
    <text evidence="2">The sequence shown here is derived from an EMBL/GenBank/DDBJ whole genome shotgun (WGS) entry which is preliminary data.</text>
</comment>
<feature type="compositionally biased region" description="Low complexity" evidence="1">
    <location>
        <begin position="92"/>
        <end position="109"/>
    </location>
</feature>
<name>A0AB34J0B8_PRYPA</name>
<accession>A0AB34J0B8</accession>
<evidence type="ECO:0000313" key="3">
    <source>
        <dbReference type="Proteomes" id="UP001515480"/>
    </source>
</evidence>
<feature type="region of interest" description="Disordered" evidence="1">
    <location>
        <begin position="30"/>
        <end position="137"/>
    </location>
</feature>
<organism evidence="2 3">
    <name type="scientific">Prymnesium parvum</name>
    <name type="common">Toxic golden alga</name>
    <dbReference type="NCBI Taxonomy" id="97485"/>
    <lineage>
        <taxon>Eukaryota</taxon>
        <taxon>Haptista</taxon>
        <taxon>Haptophyta</taxon>
        <taxon>Prymnesiophyceae</taxon>
        <taxon>Prymnesiales</taxon>
        <taxon>Prymnesiaceae</taxon>
        <taxon>Prymnesium</taxon>
    </lineage>
</organism>
<gene>
    <name evidence="2" type="ORF">AB1Y20_006620</name>
</gene>
<feature type="region of interest" description="Disordered" evidence="1">
    <location>
        <begin position="219"/>
        <end position="260"/>
    </location>
</feature>
<evidence type="ECO:0000256" key="1">
    <source>
        <dbReference type="SAM" id="MobiDB-lite"/>
    </source>
</evidence>
<protein>
    <submittedName>
        <fullName evidence="2">Uncharacterized protein</fullName>
    </submittedName>
</protein>
<keyword evidence="3" id="KW-1185">Reference proteome</keyword>
<proteinExistence type="predicted"/>
<dbReference type="Proteomes" id="UP001515480">
    <property type="component" value="Unassembled WGS sequence"/>
</dbReference>